<reference evidence="3" key="1">
    <citation type="submission" date="2018-07" db="EMBL/GenBank/DDBJ databases">
        <authorList>
            <person name="Safronova V.I."/>
            <person name="Chirak E.R."/>
            <person name="Sazanova A.L."/>
        </authorList>
    </citation>
    <scope>NUCLEOTIDE SEQUENCE [LARGE SCALE GENOMIC DNA]</scope>
    <source>
        <strain evidence="3">RCAM04685</strain>
    </source>
</reference>
<dbReference type="InterPro" id="IPR013216">
    <property type="entry name" value="Methyltransf_11"/>
</dbReference>
<dbReference type="GO" id="GO:0008757">
    <property type="term" value="F:S-adenosylmethionine-dependent methyltransferase activity"/>
    <property type="evidence" value="ECO:0007669"/>
    <property type="project" value="InterPro"/>
</dbReference>
<dbReference type="EMBL" id="QQTP01000005">
    <property type="protein sequence ID" value="RDJ25393.1"/>
    <property type="molecule type" value="Genomic_DNA"/>
</dbReference>
<sequence>MHVTPPDQSHVSQNIARFDVPEQYRPDALVINLGSGNVPAPDPRALSIDVLPNSNVDLVAEAEHLPLVGGSADLICSGAVFEHVYDPMAAVAEVRRVLKEGGEFYIDTAFLQGYHGYPSHFFNMTIQAAETHLVDDFILLESTIPTPGSPLEAVSTITRRFLEAIPAADAKRLRAMSLSDALDEIERDRSGPNKLFKAMSPFDQRALAASVLVRGKKPASYSALRGELSSHIRREYYATRQTVYLRHHQALLYRNLAIELGSKHEDVAPPALNDIFEAAAVANPMLSGAFESGIKSLNESERELMALRDRWVGEYLRMRDKPSSS</sequence>
<proteinExistence type="predicted"/>
<dbReference type="SUPFAM" id="SSF53335">
    <property type="entry name" value="S-adenosyl-L-methionine-dependent methyltransferases"/>
    <property type="match status" value="1"/>
</dbReference>
<accession>A0A370L6Y1</accession>
<name>A0A370L6Y1_9HYPH</name>
<comment type="caution">
    <text evidence="2">The sequence shown here is derived from an EMBL/GenBank/DDBJ whole genome shotgun (WGS) entry which is preliminary data.</text>
</comment>
<feature type="domain" description="Methyltransferase type 11" evidence="1">
    <location>
        <begin position="58"/>
        <end position="106"/>
    </location>
</feature>
<keyword evidence="2" id="KW-0489">Methyltransferase</keyword>
<protein>
    <submittedName>
        <fullName evidence="2">Class I SAM-dependent methyltransferase</fullName>
    </submittedName>
</protein>
<dbReference type="Gene3D" id="3.40.50.150">
    <property type="entry name" value="Vaccinia Virus protein VP39"/>
    <property type="match status" value="1"/>
</dbReference>
<evidence type="ECO:0000259" key="1">
    <source>
        <dbReference type="Pfam" id="PF08241"/>
    </source>
</evidence>
<dbReference type="InterPro" id="IPR029063">
    <property type="entry name" value="SAM-dependent_MTases_sf"/>
</dbReference>
<dbReference type="AlphaFoldDB" id="A0A370L6Y1"/>
<dbReference type="Pfam" id="PF08241">
    <property type="entry name" value="Methyltransf_11"/>
    <property type="match status" value="1"/>
</dbReference>
<evidence type="ECO:0000313" key="3">
    <source>
        <dbReference type="Proteomes" id="UP000255207"/>
    </source>
</evidence>
<organism evidence="2 3">
    <name type="scientific">Bosea caraganae</name>
    <dbReference type="NCBI Taxonomy" id="2763117"/>
    <lineage>
        <taxon>Bacteria</taxon>
        <taxon>Pseudomonadati</taxon>
        <taxon>Pseudomonadota</taxon>
        <taxon>Alphaproteobacteria</taxon>
        <taxon>Hyphomicrobiales</taxon>
        <taxon>Boseaceae</taxon>
        <taxon>Bosea</taxon>
    </lineage>
</organism>
<dbReference type="GO" id="GO:0032259">
    <property type="term" value="P:methylation"/>
    <property type="evidence" value="ECO:0007669"/>
    <property type="project" value="UniProtKB-KW"/>
</dbReference>
<dbReference type="Proteomes" id="UP000255207">
    <property type="component" value="Unassembled WGS sequence"/>
</dbReference>
<keyword evidence="3" id="KW-1185">Reference proteome</keyword>
<evidence type="ECO:0000313" key="2">
    <source>
        <dbReference type="EMBL" id="RDJ25393.1"/>
    </source>
</evidence>
<gene>
    <name evidence="2" type="ORF">DWE98_11740</name>
</gene>
<dbReference type="CDD" id="cd02440">
    <property type="entry name" value="AdoMet_MTases"/>
    <property type="match status" value="1"/>
</dbReference>
<keyword evidence="2" id="KW-0808">Transferase</keyword>